<feature type="compositionally biased region" description="Gly residues" evidence="1">
    <location>
        <begin position="684"/>
        <end position="700"/>
    </location>
</feature>
<accession>A0A1M7C0F6</accession>
<gene>
    <name evidence="3" type="ORF">SAMN05444398_10462</name>
</gene>
<feature type="transmembrane region" description="Helical" evidence="2">
    <location>
        <begin position="34"/>
        <end position="54"/>
    </location>
</feature>
<organism evidence="3 4">
    <name type="scientific">Roseovarius pacificus</name>
    <dbReference type="NCBI Taxonomy" id="337701"/>
    <lineage>
        <taxon>Bacteria</taxon>
        <taxon>Pseudomonadati</taxon>
        <taxon>Pseudomonadota</taxon>
        <taxon>Alphaproteobacteria</taxon>
        <taxon>Rhodobacterales</taxon>
        <taxon>Roseobacteraceae</taxon>
        <taxon>Roseovarius</taxon>
    </lineage>
</organism>
<protein>
    <submittedName>
        <fullName evidence="3">TIGR02302 family protein</fullName>
    </submittedName>
</protein>
<proteinExistence type="predicted"/>
<feature type="compositionally biased region" description="Basic and acidic residues" evidence="1">
    <location>
        <begin position="743"/>
        <end position="786"/>
    </location>
</feature>
<sequence>MPRQTTPLTPVLNRLRRPLTLTWAGLIAERIVRAFWPVWTVIAACAAALILGLHDSLPLELVWSAMIAALLALLVFAGLGARAFRWPGREDALARLDASLPGHPLTALQDAQTVGSGDPASEALWRAHQARMAERAAQARAVEPDLKLARRDPFGLRYVALLGLVVALLFGSVWRVGSVAGLTPGGSAALASGPTWEGWIEPPAHTGLPSLYLNDQKGEISVPEGSRVTLRLYGEVGALSVSETVSDRTEDIGAATDPEQAFDITRAGTLTIDGPGGRSWTILALADLPPAVEVLREGAETTFDGQMSQPFRASDDYGVTGGTATFRLDMAALERRYGLSTAPEPREPITLDLPMPITGDRVEFTETLIDNLSQHPWAHLPVTLELRVEDASGNTGRSTLEKMALPARRFFDPLAAAVIEQRRDLLWSKANARRVTQVLRAVSYRPEDGLFRRETDYLKLRVVLRRLETLLHHDSLTDEARDETAQALWDLAIALEEGDIGDALERMRAAQERLSEAMKNGASPEEIERLMQELREATNDYMRQKIQQAQRDQQNGDQDQMGQTPEDAMRMTQQDLQDMMDRIQDLMEQGRMAEAQQALEEFQRMMENMRVTQGQGGQQGQNPGQQAMEGLAETLRNQQGLSDEAFRDLQEQFNPDAQAGQNQGNEGRDGGQGRGQSHQQQGQQGQGQGGQPGQPGGQGQQPGDRQAEQGGPGGDLADRQEALRRELERQRGNLPGGGSEAGEAAREALERADRAMEGAEEALRGDELAEALDRQSEAMEALRDGMRNLGEAMAENRRQQQGGQGQARGEVGQQQSDPLGRLSGEGGQVGTQDSLLQGEDVYRRARELLDEIRRRSGEGERPDIELDYLKRLLDRF</sequence>
<dbReference type="EMBL" id="FRBR01000004">
    <property type="protein sequence ID" value="SHL60772.1"/>
    <property type="molecule type" value="Genomic_DNA"/>
</dbReference>
<keyword evidence="2" id="KW-0812">Transmembrane</keyword>
<dbReference type="RefSeq" id="WP_073034420.1">
    <property type="nucleotide sequence ID" value="NZ_BMLR01000004.1"/>
</dbReference>
<dbReference type="STRING" id="337701.SAMN05444398_10462"/>
<feature type="compositionally biased region" description="Basic and acidic residues" evidence="1">
    <location>
        <begin position="716"/>
        <end position="731"/>
    </location>
</feature>
<evidence type="ECO:0000313" key="4">
    <source>
        <dbReference type="Proteomes" id="UP000183974"/>
    </source>
</evidence>
<feature type="region of interest" description="Disordered" evidence="1">
    <location>
        <begin position="546"/>
        <end position="567"/>
    </location>
</feature>
<keyword evidence="2" id="KW-0472">Membrane</keyword>
<evidence type="ECO:0000256" key="1">
    <source>
        <dbReference type="SAM" id="MobiDB-lite"/>
    </source>
</evidence>
<feature type="transmembrane region" description="Helical" evidence="2">
    <location>
        <begin position="60"/>
        <end position="79"/>
    </location>
</feature>
<evidence type="ECO:0000256" key="2">
    <source>
        <dbReference type="SAM" id="Phobius"/>
    </source>
</evidence>
<feature type="transmembrane region" description="Helical" evidence="2">
    <location>
        <begin position="156"/>
        <end position="174"/>
    </location>
</feature>
<keyword evidence="4" id="KW-1185">Reference proteome</keyword>
<dbReference type="OrthoDB" id="8477685at2"/>
<feature type="compositionally biased region" description="Low complexity" evidence="1">
    <location>
        <begin position="546"/>
        <end position="563"/>
    </location>
</feature>
<dbReference type="Proteomes" id="UP000183974">
    <property type="component" value="Unassembled WGS sequence"/>
</dbReference>
<name>A0A1M7C0F6_9RHOB</name>
<dbReference type="Pfam" id="PF13779">
    <property type="entry name" value="DUF4175"/>
    <property type="match status" value="1"/>
</dbReference>
<dbReference type="InterPro" id="IPR012683">
    <property type="entry name" value="CHP02302_TM"/>
</dbReference>
<dbReference type="AlphaFoldDB" id="A0A1M7C0F6"/>
<keyword evidence="2" id="KW-1133">Transmembrane helix</keyword>
<reference evidence="3 4" key="1">
    <citation type="submission" date="2016-11" db="EMBL/GenBank/DDBJ databases">
        <authorList>
            <person name="Jaros S."/>
            <person name="Januszkiewicz K."/>
            <person name="Wedrychowicz H."/>
        </authorList>
    </citation>
    <scope>NUCLEOTIDE SEQUENCE [LARGE SCALE GENOMIC DNA]</scope>
    <source>
        <strain evidence="3 4">DSM 29589</strain>
    </source>
</reference>
<feature type="region of interest" description="Disordered" evidence="1">
    <location>
        <begin position="656"/>
        <end position="837"/>
    </location>
</feature>
<dbReference type="NCBIfam" id="TIGR02302">
    <property type="entry name" value="aProt_lowcomp"/>
    <property type="match status" value="1"/>
</dbReference>
<evidence type="ECO:0000313" key="3">
    <source>
        <dbReference type="EMBL" id="SHL60772.1"/>
    </source>
</evidence>